<keyword evidence="2" id="KW-0677">Repeat</keyword>
<dbReference type="GO" id="GO:0009653">
    <property type="term" value="P:anatomical structure morphogenesis"/>
    <property type="evidence" value="ECO:0007669"/>
    <property type="project" value="TreeGrafter"/>
</dbReference>
<keyword evidence="11" id="KW-1185">Reference proteome</keyword>
<keyword evidence="3" id="KW-0325">Glycoprotein</keyword>
<dbReference type="PANTHER" id="PTHR45739:SF12">
    <property type="entry name" value="CHONDROITIN SULFATE PROTEOGLYCAN 4-LIKE ISOFORM X2"/>
    <property type="match status" value="1"/>
</dbReference>
<evidence type="ECO:0000256" key="6">
    <source>
        <dbReference type="SAM" id="MobiDB-lite"/>
    </source>
</evidence>
<evidence type="ECO:0000256" key="1">
    <source>
        <dbReference type="ARBA" id="ARBA00022729"/>
    </source>
</evidence>
<feature type="repeat" description="CSPG" evidence="5">
    <location>
        <begin position="1577"/>
        <end position="1673"/>
    </location>
</feature>
<dbReference type="Pfam" id="PF02210">
    <property type="entry name" value="Laminin_G_2"/>
    <property type="match status" value="2"/>
</dbReference>
<reference evidence="10 11" key="1">
    <citation type="submission" date="2020-11" db="EMBL/GenBank/DDBJ databases">
        <authorList>
            <person name="Wallbank WR R."/>
            <person name="Pardo Diaz C."/>
            <person name="Kozak K."/>
            <person name="Martin S."/>
            <person name="Jiggins C."/>
            <person name="Moest M."/>
            <person name="Warren A I."/>
            <person name="Generalovic N T."/>
            <person name="Byers J.R.P. K."/>
            <person name="Montejo-Kovacevich G."/>
            <person name="Yen C E."/>
        </authorList>
    </citation>
    <scope>NUCLEOTIDE SEQUENCE [LARGE SCALE GENOMIC DNA]</scope>
</reference>
<feature type="domain" description="Laminin G" evidence="9">
    <location>
        <begin position="198"/>
        <end position="372"/>
    </location>
</feature>
<evidence type="ECO:0000256" key="2">
    <source>
        <dbReference type="ARBA" id="ARBA00022737"/>
    </source>
</evidence>
<evidence type="ECO:0000256" key="3">
    <source>
        <dbReference type="ARBA" id="ARBA00023180"/>
    </source>
</evidence>
<protein>
    <recommendedName>
        <fullName evidence="9">Laminin G domain-containing protein</fullName>
    </recommendedName>
</protein>
<feature type="region of interest" description="Disordered" evidence="6">
    <location>
        <begin position="2215"/>
        <end position="2234"/>
    </location>
</feature>
<evidence type="ECO:0000259" key="9">
    <source>
        <dbReference type="PROSITE" id="PS50025"/>
    </source>
</evidence>
<evidence type="ECO:0000256" key="8">
    <source>
        <dbReference type="SAM" id="SignalP"/>
    </source>
</evidence>
<keyword evidence="7" id="KW-0812">Transmembrane</keyword>
<dbReference type="CDD" id="cd00110">
    <property type="entry name" value="LamG"/>
    <property type="match status" value="2"/>
</dbReference>
<keyword evidence="1 8" id="KW-0732">Signal</keyword>
<evidence type="ECO:0000256" key="5">
    <source>
        <dbReference type="PROSITE-ProRule" id="PRU01201"/>
    </source>
</evidence>
<dbReference type="OrthoDB" id="430044at2759"/>
<evidence type="ECO:0000313" key="10">
    <source>
        <dbReference type="EMBL" id="CAD7087865.1"/>
    </source>
</evidence>
<dbReference type="FunCoup" id="A0A7R8UVG7">
    <property type="interactions" value="16"/>
</dbReference>
<feature type="chain" id="PRO_5030832489" description="Laminin G domain-containing protein" evidence="8">
    <location>
        <begin position="16"/>
        <end position="2342"/>
    </location>
</feature>
<sequence>MILWIFAALSVPANTVKVSFYGTSYITMPLQESKMSTNIRLKFRTMQENALIFVAAGRTDYCLIRMENGRINLNYKIDTTLVQIFSPKRLKFSDLMWHDIAIQRYETNLTMQVDEHFMRKTLPSNSTELNIHFGTFLGGAGDFSESYLGTIDYFRGCISDVYYNNINLLKRAREKTGHANSVDVTWTCSPEFDAVAEDAISFVEPDSFMMMARSPTLEGESWEFEVRTIEPDGVLFYNSGSDFILLEIFESKLRAIVRKGLATVQLSPDRNISDGKWHNIVVRYNAAMIEFVFDDYVTSAPFTNSSNIIIDLSKYYCFGSGCLSDAVHRKLLNSNVSEMYSNFRGCMRNIAINNNLVGFPHMKVTRGLAVGCIWKYPCLEKSPCILSSSCRQHSTDEFVCDCDQSYCIKAEYSEPYKIFAQVDYTDYEILKVNPMQILEGEQTFLSPAYIEILFDYKKYNILEQSITFHVVQLPKHGQLRNPSLDNASTKIFSLIDMSTDKVKYIHDGTEHFSDHMTIDLQISEGSQSIPEYFIGKFRFVLHCNVTPVNDAPLLTIPESKILRVTQGIPKILRPDLLNAIDPDSNPSSLVYTISNTFISKEMNYGRFQLNGKSTLKFSQKEINDGIITYLFNTPNSKDFMFEIPLQVSDGIETSSTIYLPVSVHPLQLRMINNTGLVLIHKSSALITPWNLSVISNSDEDNVDIQYDIVQPPQYGSIQKLRTIDSSWIPINTFNSSQVMLGQIRYYHNTETPLQDEFKFTASLGPVVTQKFDFRITFTKLKIGINRRDSVSIQGDRDTVIGNAHLLYQTTPLPTFARNIIYTVRQPTKYGYVYVEGYPQYAKEMDSFTQLDIDKNLIHYKTYLTSYSSFIDTMEFVVSVSECDDVTGSLKVVYNPEEKLISRLTYQSKEKIHVQEGDRALLTRKNFEILFNTFDNLTFIVTKPAKHGTLCKYRAETEELEPIDRFVLEKLYLGDICYCHDDSESVSDSFEMLVLSDEDTDFQFVSEVDVDISLVNDNQPYRQADKVFHIVKDSVRTVTEHDLSYLDGDMSTNFSNIIYKHISCNNGEFYKNGRYTDVFSQEDINNRKINFQHSGADIGSASFVVTDGIHEISGVLEITASDPFVRIATSNASIVQEGKFVVLKNSDLPIETNLDMKLDEIEFTIVKPPTYGILKILKRKPNNTIHLKTFNISSIYNFTQLEIERGRLVYWNTEAASMDKIRYQVSIKNITAEGEVLVRIYPAAYWEPLQVRKNQTLYVEESTSVVISKDILEVTHPNISPGDITYLITESPMHGYLEIQSVTSDDEYNCKVFDQSTINSEKMFYIQAGVNQTTDYFVFDVTNGITWLRNLLLRIIIIPEVMYIKTRPVTVVEGKTTILQMDDISAYAEYYKGKILEYKVLKHPNNGFLMVGKSQVNRFTQKQLESGIVQYVHDGSENSSDIVTLIAHTRTAESPKFDLLIVIIPVNDEAPIILTNTGLQVWNGGKYIIKNTDLMAQDLDTHHANLTYYIHHIYGGYLAYNSNPTMKIDQFSQLDIDNEEICFLHDTDSKRNEISFTVSDGLFNTTEQVLYIEANPVTLIRVVNENLHVFPMSRKQILPEQLFFKCSDGTRGVKYNISLPPHLGRILYEYTESGQTQEVNTFSQDDINNGRILYEHTTPMSELKTNDSFIFDVVADMANKLHDQKFSVEISVSSGGLLRFLPVSKLNVDEGGSIAIKLDFSKILEYLKTRAGMLAPELYIESFQPNHGKVALINGDQKATKFVPEDFLAQRVHYIHDHSDTLDDKVLMSVYLQQGNIFLCNLSMAVSIHPINDQPFHLITTSPHITVVEGENRTITSDDLLTTDTDTDPDSIFYEIISGPTLGVISKKTDSGVFQDILAFGNQFTQADIDSERLIYNHYGDVKTTTFYFKVSDGVFKPAYEIFNIQIVPISILASSHVEPLQIQQGANVAILTPQTIAVDSNVQRHRIKYNITNSPLSGIIVLDHQPTLHFNQAQLEKKEVSYMQTDMTKSNDTMQINAYVDGTAYGALLDIQVIVEPFIKINAISITSGDKIRLTSTLVSNNPTLTKLNRYNPKIVITRPPKRGTVRKIIRNSGEMESLNNRNINTFTYKELKSGIIYFAADQLEDDEISVNDYFRYTLFIKSVQPGQSSVPIEIHTLKENVLNSYESTITAAEVETLPLPYIVLILVVIALVSLICVALIVIKLRYKNLNENEVEKDVPPPLPRPPDFVSLNNNSQLYSGSEDESVPVTAASTPLPGLSNIPHCKVIQVGIEPDMHDYEQDDEGLDDLGERQRMTQDRYNPYGENDDWSSSCDMTNELGYSTVSQCNQSTNPLLRRNQYWV</sequence>
<feature type="repeat" description="CSPG" evidence="5">
    <location>
        <begin position="1815"/>
        <end position="1913"/>
    </location>
</feature>
<organism evidence="10 11">
    <name type="scientific">Hermetia illucens</name>
    <name type="common">Black soldier fly</name>
    <dbReference type="NCBI Taxonomy" id="343691"/>
    <lineage>
        <taxon>Eukaryota</taxon>
        <taxon>Metazoa</taxon>
        <taxon>Ecdysozoa</taxon>
        <taxon>Arthropoda</taxon>
        <taxon>Hexapoda</taxon>
        <taxon>Insecta</taxon>
        <taxon>Pterygota</taxon>
        <taxon>Neoptera</taxon>
        <taxon>Endopterygota</taxon>
        <taxon>Diptera</taxon>
        <taxon>Brachycera</taxon>
        <taxon>Stratiomyomorpha</taxon>
        <taxon>Stratiomyidae</taxon>
        <taxon>Hermetiinae</taxon>
        <taxon>Hermetia</taxon>
    </lineage>
</organism>
<dbReference type="InterPro" id="IPR013320">
    <property type="entry name" value="ConA-like_dom_sf"/>
</dbReference>
<keyword evidence="7" id="KW-0472">Membrane</keyword>
<gene>
    <name evidence="10" type="ORF">HERILL_LOCUS10542</name>
</gene>
<feature type="repeat" description="CSPG" evidence="5">
    <location>
        <begin position="426"/>
        <end position="521"/>
    </location>
</feature>
<dbReference type="PROSITE" id="PS50025">
    <property type="entry name" value="LAM_G_DOMAIN"/>
    <property type="match status" value="2"/>
</dbReference>
<feature type="domain" description="Laminin G" evidence="9">
    <location>
        <begin position="15"/>
        <end position="188"/>
    </location>
</feature>
<dbReference type="Proteomes" id="UP000594454">
    <property type="component" value="Chromosome 4"/>
</dbReference>
<comment type="caution">
    <text evidence="4">Lacks conserved residue(s) required for the propagation of feature annotation.</text>
</comment>
<dbReference type="Pfam" id="PF16184">
    <property type="entry name" value="Cadherin_3"/>
    <property type="match status" value="12"/>
</dbReference>
<dbReference type="InterPro" id="IPR001791">
    <property type="entry name" value="Laminin_G"/>
</dbReference>
<dbReference type="InterPro" id="IPR039005">
    <property type="entry name" value="CSPG_rpt"/>
</dbReference>
<dbReference type="SUPFAM" id="SSF49899">
    <property type="entry name" value="Concanavalin A-like lectins/glucanases"/>
    <property type="match status" value="2"/>
</dbReference>
<dbReference type="PROSITE" id="PS51854">
    <property type="entry name" value="CSPG"/>
    <property type="match status" value="6"/>
</dbReference>
<feature type="repeat" description="CSPG" evidence="5">
    <location>
        <begin position="1247"/>
        <end position="1341"/>
    </location>
</feature>
<feature type="repeat" description="CSPG" evidence="5">
    <location>
        <begin position="1359"/>
        <end position="1447"/>
    </location>
</feature>
<dbReference type="Gene3D" id="2.60.120.200">
    <property type="match status" value="2"/>
</dbReference>
<feature type="transmembrane region" description="Helical" evidence="7">
    <location>
        <begin position="2180"/>
        <end position="2203"/>
    </location>
</feature>
<dbReference type="InterPro" id="IPR051561">
    <property type="entry name" value="FRAS1_ECM"/>
</dbReference>
<name>A0A7R8UVG7_HERIL</name>
<feature type="repeat" description="CSPG" evidence="5">
    <location>
        <begin position="667"/>
        <end position="762"/>
    </location>
</feature>
<dbReference type="EMBL" id="LR899012">
    <property type="protein sequence ID" value="CAD7087865.1"/>
    <property type="molecule type" value="Genomic_DNA"/>
</dbReference>
<feature type="signal peptide" evidence="8">
    <location>
        <begin position="1"/>
        <end position="15"/>
    </location>
</feature>
<keyword evidence="7" id="KW-1133">Transmembrane helix</keyword>
<evidence type="ECO:0000256" key="7">
    <source>
        <dbReference type="SAM" id="Phobius"/>
    </source>
</evidence>
<accession>A0A7R8UVG7</accession>
<dbReference type="InParanoid" id="A0A7R8UVG7"/>
<evidence type="ECO:0000313" key="11">
    <source>
        <dbReference type="Proteomes" id="UP000594454"/>
    </source>
</evidence>
<dbReference type="SMART" id="SM00282">
    <property type="entry name" value="LamG"/>
    <property type="match status" value="2"/>
</dbReference>
<proteinExistence type="predicted"/>
<dbReference type="PANTHER" id="PTHR45739">
    <property type="entry name" value="MATRIX PROTEIN, PUTATIVE-RELATED"/>
    <property type="match status" value="1"/>
</dbReference>
<evidence type="ECO:0000256" key="4">
    <source>
        <dbReference type="PROSITE-ProRule" id="PRU00122"/>
    </source>
</evidence>